<evidence type="ECO:0000256" key="1">
    <source>
        <dbReference type="SAM" id="MobiDB-lite"/>
    </source>
</evidence>
<dbReference type="Proteomes" id="UP000504621">
    <property type="component" value="Unplaced"/>
</dbReference>
<dbReference type="RefSeq" id="XP_021282527.1">
    <property type="nucleotide sequence ID" value="XM_021426852.1"/>
</dbReference>
<protein>
    <submittedName>
        <fullName evidence="3">Uncharacterized protein LOC110415257</fullName>
    </submittedName>
</protein>
<proteinExistence type="predicted"/>
<evidence type="ECO:0000313" key="2">
    <source>
        <dbReference type="Proteomes" id="UP000504621"/>
    </source>
</evidence>
<dbReference type="GeneID" id="110415257"/>
<keyword evidence="2" id="KW-1185">Reference proteome</keyword>
<dbReference type="OrthoDB" id="1001137at2759"/>
<organism evidence="2 3">
    <name type="scientific">Herrania umbratica</name>
    <dbReference type="NCBI Taxonomy" id="108875"/>
    <lineage>
        <taxon>Eukaryota</taxon>
        <taxon>Viridiplantae</taxon>
        <taxon>Streptophyta</taxon>
        <taxon>Embryophyta</taxon>
        <taxon>Tracheophyta</taxon>
        <taxon>Spermatophyta</taxon>
        <taxon>Magnoliopsida</taxon>
        <taxon>eudicotyledons</taxon>
        <taxon>Gunneridae</taxon>
        <taxon>Pentapetalae</taxon>
        <taxon>rosids</taxon>
        <taxon>malvids</taxon>
        <taxon>Malvales</taxon>
        <taxon>Malvaceae</taxon>
        <taxon>Byttnerioideae</taxon>
        <taxon>Herrania</taxon>
    </lineage>
</organism>
<gene>
    <name evidence="3" type="primary">LOC110415257</name>
</gene>
<sequence length="127" mass="14257">MDVPNARENVVAELARMKAENRRMAGWLKARKLSVKWKKKELRRIKRLNQLLMAEDKLMQELVDGFLLTAEADNNHVRQMNQAIQGMNDHNLHGNYNISTVNQVQPGCNSGSAADGDNNSDNRGGGD</sequence>
<reference evidence="3" key="1">
    <citation type="submission" date="2025-08" db="UniProtKB">
        <authorList>
            <consortium name="RefSeq"/>
        </authorList>
    </citation>
    <scope>IDENTIFICATION</scope>
    <source>
        <tissue evidence="3">Leaf</tissue>
    </source>
</reference>
<feature type="region of interest" description="Disordered" evidence="1">
    <location>
        <begin position="100"/>
        <end position="127"/>
    </location>
</feature>
<feature type="compositionally biased region" description="Low complexity" evidence="1">
    <location>
        <begin position="109"/>
        <end position="127"/>
    </location>
</feature>
<name>A0A6J1A5X0_9ROSI</name>
<accession>A0A6J1A5X0</accession>
<evidence type="ECO:0000313" key="3">
    <source>
        <dbReference type="RefSeq" id="XP_021282527.1"/>
    </source>
</evidence>
<dbReference type="AlphaFoldDB" id="A0A6J1A5X0"/>